<dbReference type="EMBL" id="JZEX01000059">
    <property type="protein sequence ID" value="KKB12716.1"/>
    <property type="molecule type" value="Genomic_DNA"/>
</dbReference>
<evidence type="ECO:0000313" key="2">
    <source>
        <dbReference type="EMBL" id="KKB12716.1"/>
    </source>
</evidence>
<organism evidence="2 3">
    <name type="scientific">Devosia geojensis</name>
    <dbReference type="NCBI Taxonomy" id="443610"/>
    <lineage>
        <taxon>Bacteria</taxon>
        <taxon>Pseudomonadati</taxon>
        <taxon>Pseudomonadota</taxon>
        <taxon>Alphaproteobacteria</taxon>
        <taxon>Hyphomicrobiales</taxon>
        <taxon>Devosiaceae</taxon>
        <taxon>Devosia</taxon>
    </lineage>
</organism>
<dbReference type="AlphaFoldDB" id="A0A0F5FV13"/>
<protein>
    <recommendedName>
        <fullName evidence="4">DUF2188 domain-containing protein</fullName>
    </recommendedName>
</protein>
<dbReference type="RefSeq" id="WP_046107622.1">
    <property type="nucleotide sequence ID" value="NZ_JZEX01000059.1"/>
</dbReference>
<dbReference type="STRING" id="443610.VE25_05630"/>
<comment type="caution">
    <text evidence="2">The sequence shown here is derived from an EMBL/GenBank/DDBJ whole genome shotgun (WGS) entry which is preliminary data.</text>
</comment>
<dbReference type="PATRIC" id="fig|443610.3.peg.3678"/>
<dbReference type="InterPro" id="IPR018691">
    <property type="entry name" value="DUF2188"/>
</dbReference>
<feature type="compositionally biased region" description="Basic and acidic residues" evidence="1">
    <location>
        <begin position="55"/>
        <end position="85"/>
    </location>
</feature>
<reference evidence="2 3" key="1">
    <citation type="submission" date="2015-03" db="EMBL/GenBank/DDBJ databases">
        <authorList>
            <person name="Hassan Y.I."/>
            <person name="Lepp D."/>
            <person name="Li X.-Z."/>
            <person name="Zhou T."/>
        </authorList>
    </citation>
    <scope>NUCLEOTIDE SEQUENCE [LARGE SCALE GENOMIC DNA]</scope>
    <source>
        <strain evidence="2 3">BD-c194</strain>
    </source>
</reference>
<gene>
    <name evidence="2" type="ORF">VE25_05630</name>
</gene>
<evidence type="ECO:0000256" key="1">
    <source>
        <dbReference type="SAM" id="MobiDB-lite"/>
    </source>
</evidence>
<feature type="region of interest" description="Disordered" evidence="1">
    <location>
        <begin position="37"/>
        <end position="85"/>
    </location>
</feature>
<evidence type="ECO:0008006" key="4">
    <source>
        <dbReference type="Google" id="ProtNLM"/>
    </source>
</evidence>
<sequence>MTVRYEIVEHDDGFAYKVGDVFSETYPTHAAALEAAEQAAERQRAAGQSEAIQYQDKEGDWHEEVARGDDRPETEVEDDAPPRKA</sequence>
<evidence type="ECO:0000313" key="3">
    <source>
        <dbReference type="Proteomes" id="UP000033632"/>
    </source>
</evidence>
<accession>A0A0F5FV13</accession>
<dbReference type="Pfam" id="PF09954">
    <property type="entry name" value="DUF2188"/>
    <property type="match status" value="1"/>
</dbReference>
<keyword evidence="3" id="KW-1185">Reference proteome</keyword>
<dbReference type="OrthoDB" id="7596641at2"/>
<proteinExistence type="predicted"/>
<dbReference type="Proteomes" id="UP000033632">
    <property type="component" value="Unassembled WGS sequence"/>
</dbReference>
<name>A0A0F5FV13_9HYPH</name>